<evidence type="ECO:0000313" key="2">
    <source>
        <dbReference type="Proteomes" id="UP000469440"/>
    </source>
</evidence>
<accession>A0A6N8I0J1</accession>
<protein>
    <submittedName>
        <fullName evidence="1">Uncharacterized protein</fullName>
    </submittedName>
</protein>
<gene>
    <name evidence="1" type="ORF">CAFE_20690</name>
</gene>
<comment type="caution">
    <text evidence="1">The sequence shown here is derived from an EMBL/GenBank/DDBJ whole genome shotgun (WGS) entry which is preliminary data.</text>
</comment>
<name>A0A6N8I0J1_9FIRM</name>
<proteinExistence type="predicted"/>
<sequence length="108" mass="12635">MSKTSELSPRDQALLMKIREGQAIGLKGEKLARFPDLTLKTTKEDENKMIDNNILKFCSENDIDTKRPEFNNFFEALHLMDELFINYYRNGLKEFENRAAKNEVKFNA</sequence>
<dbReference type="Proteomes" id="UP000469440">
    <property type="component" value="Unassembled WGS sequence"/>
</dbReference>
<dbReference type="EMBL" id="VWXL01000053">
    <property type="protein sequence ID" value="MVB11355.1"/>
    <property type="molecule type" value="Genomic_DNA"/>
</dbReference>
<dbReference type="RefSeq" id="WP_156990601.1">
    <property type="nucleotide sequence ID" value="NZ_VWXL01000053.1"/>
</dbReference>
<organism evidence="1 2">
    <name type="scientific">Caproicibacter fermentans</name>
    <dbReference type="NCBI Taxonomy" id="2576756"/>
    <lineage>
        <taxon>Bacteria</taxon>
        <taxon>Bacillati</taxon>
        <taxon>Bacillota</taxon>
        <taxon>Clostridia</taxon>
        <taxon>Eubacteriales</taxon>
        <taxon>Acutalibacteraceae</taxon>
        <taxon>Caproicibacter</taxon>
    </lineage>
</organism>
<reference evidence="1 2" key="1">
    <citation type="submission" date="2019-09" db="EMBL/GenBank/DDBJ databases">
        <title>Genome sequence of Clostridium sp. EA1.</title>
        <authorList>
            <person name="Poehlein A."/>
            <person name="Bengelsdorf F.R."/>
            <person name="Daniel R."/>
        </authorList>
    </citation>
    <scope>NUCLEOTIDE SEQUENCE [LARGE SCALE GENOMIC DNA]</scope>
    <source>
        <strain evidence="1 2">EA1</strain>
    </source>
</reference>
<evidence type="ECO:0000313" key="1">
    <source>
        <dbReference type="EMBL" id="MVB11355.1"/>
    </source>
</evidence>
<dbReference type="AlphaFoldDB" id="A0A6N8I0J1"/>
<keyword evidence="2" id="KW-1185">Reference proteome</keyword>